<dbReference type="InterPro" id="IPR012341">
    <property type="entry name" value="6hp_glycosidase-like_sf"/>
</dbReference>
<name>A0A914YF40_9BILA</name>
<evidence type="ECO:0000313" key="1">
    <source>
        <dbReference type="Proteomes" id="UP000887577"/>
    </source>
</evidence>
<accession>A0A914YF40</accession>
<reference evidence="2" key="1">
    <citation type="submission" date="2022-11" db="UniProtKB">
        <authorList>
            <consortium name="WormBaseParasite"/>
        </authorList>
    </citation>
    <scope>IDENTIFICATION</scope>
</reference>
<dbReference type="Gene3D" id="1.50.10.10">
    <property type="match status" value="1"/>
</dbReference>
<sequence length="186" mass="21090">MNVICIKIIANPYSGLGGIVYALLKAQKYFDKNFSDEILQICGQYMNTQHFFGDRIAAYYMYLDGNLGLHVVNSIFHFIKNESNDISKIIKKVAAQKYSRHHAINKGRCGLLAAILTLKLEANQETNLDDKVLQEVLSNVINVGLEFSKEHSMEAPLSYSEDKNLGFLNGLYGILQMLLRFELQIH</sequence>
<keyword evidence="1" id="KW-1185">Reference proteome</keyword>
<dbReference type="Proteomes" id="UP000887577">
    <property type="component" value="Unplaced"/>
</dbReference>
<dbReference type="PANTHER" id="PTHR12736:SF7">
    <property type="entry name" value="LANC-LIKE PROTEIN 3"/>
    <property type="match status" value="1"/>
</dbReference>
<evidence type="ECO:0000313" key="2">
    <source>
        <dbReference type="WBParaSite" id="PSU_v2.g15994.t1"/>
    </source>
</evidence>
<dbReference type="WBParaSite" id="PSU_v2.g15994.t1">
    <property type="protein sequence ID" value="PSU_v2.g15994.t1"/>
    <property type="gene ID" value="PSU_v2.g15994"/>
</dbReference>
<dbReference type="GO" id="GO:0031179">
    <property type="term" value="P:peptide modification"/>
    <property type="evidence" value="ECO:0007669"/>
    <property type="project" value="InterPro"/>
</dbReference>
<dbReference type="InterPro" id="IPR007822">
    <property type="entry name" value="LANC-like"/>
</dbReference>
<dbReference type="GO" id="GO:0005975">
    <property type="term" value="P:carbohydrate metabolic process"/>
    <property type="evidence" value="ECO:0007669"/>
    <property type="project" value="InterPro"/>
</dbReference>
<proteinExistence type="predicted"/>
<dbReference type="SUPFAM" id="SSF158745">
    <property type="entry name" value="LanC-like"/>
    <property type="match status" value="1"/>
</dbReference>
<dbReference type="AlphaFoldDB" id="A0A914YF40"/>
<dbReference type="GO" id="GO:0005886">
    <property type="term" value="C:plasma membrane"/>
    <property type="evidence" value="ECO:0007669"/>
    <property type="project" value="TreeGrafter"/>
</dbReference>
<dbReference type="PANTHER" id="PTHR12736">
    <property type="entry name" value="LANC-LIKE PROTEIN"/>
    <property type="match status" value="1"/>
</dbReference>
<protein>
    <submittedName>
        <fullName evidence="2">Uncharacterized protein</fullName>
    </submittedName>
</protein>
<dbReference type="Pfam" id="PF05147">
    <property type="entry name" value="LANC_like"/>
    <property type="match status" value="1"/>
</dbReference>
<organism evidence="1 2">
    <name type="scientific">Panagrolaimus superbus</name>
    <dbReference type="NCBI Taxonomy" id="310955"/>
    <lineage>
        <taxon>Eukaryota</taxon>
        <taxon>Metazoa</taxon>
        <taxon>Ecdysozoa</taxon>
        <taxon>Nematoda</taxon>
        <taxon>Chromadorea</taxon>
        <taxon>Rhabditida</taxon>
        <taxon>Tylenchina</taxon>
        <taxon>Panagrolaimomorpha</taxon>
        <taxon>Panagrolaimoidea</taxon>
        <taxon>Panagrolaimidae</taxon>
        <taxon>Panagrolaimus</taxon>
    </lineage>
</organism>